<evidence type="ECO:0000313" key="2">
    <source>
        <dbReference type="Proteomes" id="UP000594263"/>
    </source>
</evidence>
<keyword evidence="2" id="KW-1185">Reference proteome</keyword>
<evidence type="ECO:0000313" key="1">
    <source>
        <dbReference type="EnsemblPlants" id="Kaladp0068s0015.1.v1.1.CDS.1"/>
    </source>
</evidence>
<dbReference type="AlphaFoldDB" id="A0A7N0UIW9"/>
<dbReference type="Gramene" id="Kaladp0068s0015.1.v1.1">
    <property type="protein sequence ID" value="Kaladp0068s0015.1.v1.1.CDS.1"/>
    <property type="gene ID" value="Kaladp0068s0015.v1.1"/>
</dbReference>
<dbReference type="Proteomes" id="UP000594263">
    <property type="component" value="Unplaced"/>
</dbReference>
<sequence>MINFNNDKALSSSKSIIFMVSCLKRYSDDSIQELAALYTCKSSAMITCLFVMLATQYSKQDIQMALELTKVESKSQKKAYPDAFRHAVIIHSND</sequence>
<protein>
    <submittedName>
        <fullName evidence="1">Uncharacterized protein</fullName>
    </submittedName>
</protein>
<name>A0A7N0UIW9_KALFE</name>
<proteinExistence type="predicted"/>
<dbReference type="EnsemblPlants" id="Kaladp0068s0015.1.v1.1">
    <property type="protein sequence ID" value="Kaladp0068s0015.1.v1.1.CDS.1"/>
    <property type="gene ID" value="Kaladp0068s0015.v1.1"/>
</dbReference>
<reference evidence="1" key="1">
    <citation type="submission" date="2021-01" db="UniProtKB">
        <authorList>
            <consortium name="EnsemblPlants"/>
        </authorList>
    </citation>
    <scope>IDENTIFICATION</scope>
</reference>
<accession>A0A7N0UIW9</accession>
<organism evidence="1 2">
    <name type="scientific">Kalanchoe fedtschenkoi</name>
    <name type="common">Lavender scallops</name>
    <name type="synonym">South American air plant</name>
    <dbReference type="NCBI Taxonomy" id="63787"/>
    <lineage>
        <taxon>Eukaryota</taxon>
        <taxon>Viridiplantae</taxon>
        <taxon>Streptophyta</taxon>
        <taxon>Embryophyta</taxon>
        <taxon>Tracheophyta</taxon>
        <taxon>Spermatophyta</taxon>
        <taxon>Magnoliopsida</taxon>
        <taxon>eudicotyledons</taxon>
        <taxon>Gunneridae</taxon>
        <taxon>Pentapetalae</taxon>
        <taxon>Saxifragales</taxon>
        <taxon>Crassulaceae</taxon>
        <taxon>Kalanchoe</taxon>
    </lineage>
</organism>